<dbReference type="PROSITE" id="PS50003">
    <property type="entry name" value="PH_DOMAIN"/>
    <property type="match status" value="1"/>
</dbReference>
<dbReference type="Pfam" id="PF25381">
    <property type="entry name" value="PH_26"/>
    <property type="match status" value="1"/>
</dbReference>
<feature type="compositionally biased region" description="Low complexity" evidence="1">
    <location>
        <begin position="31"/>
        <end position="52"/>
    </location>
</feature>
<gene>
    <name evidence="3" type="ORF">LAMI_0F01772G</name>
</gene>
<feature type="region of interest" description="Disordered" evidence="1">
    <location>
        <begin position="507"/>
        <end position="527"/>
    </location>
</feature>
<evidence type="ECO:0000313" key="4">
    <source>
        <dbReference type="Proteomes" id="UP000191024"/>
    </source>
</evidence>
<dbReference type="SUPFAM" id="SSF50729">
    <property type="entry name" value="PH domain-like"/>
    <property type="match status" value="1"/>
</dbReference>
<feature type="compositionally biased region" description="Polar residues" evidence="1">
    <location>
        <begin position="831"/>
        <end position="842"/>
    </location>
</feature>
<feature type="region of interest" description="Disordered" evidence="1">
    <location>
        <begin position="693"/>
        <end position="726"/>
    </location>
</feature>
<sequence>MKRLFSGPKSPTLDFLSPPKPFQDAEKGGQRSRSSSFSRVFSSSDSSPRRSPGALDDVATPTSSVTPELVPIVTLLSAQAHRRYHEGIFLILKDLNSDGSPAERKWKEVYAVLLGTQLALWDARLLAENNHDPDMLMKATSKPTYINLTDANFRPLDSKENVVTGSDKKLKNSIVLSTTLKNRYFIQLSDKEAFNQWHGAMRLSAFEFTSLQEAYTGAFLSTKGSKLGDIRVILADTKFDYEDWVSVRFGAGMPWKRCYAVISQPTKKSSKGKRYCGEINFFENDKKTKKSQAMTTIKDADAMYALYPSSPTLIDSSTIIKLEGSVKFGKKDEPKQTDIFIMPEKHYAVPGYDTIIRFLVPSMNAFQLYGRPERLIADRSNFDSLLFGLPTLPHVHYLQTEDLHPLINSVSSKDWSVLEWRKHIKTILSKRLNKGYTGCGSSEGLTGALSSPAISTNELFDTTPIQTSPLIATVAKFSGEQHSDGVSTPVSLRGPTNLRNVVDSFSDVDDSERNRPMTDMNVSNGLADPSMLERKQKERVLKATKPTIEIQHSNFESIEQMTAPNDSKISSSHGLMSRKSELSNIYDKYAEDPFGSTGGVRPLAASESDNRDSVGAYDKYMGSPNVKKFDISTLRHSDSSEATEHTRHSGSFKETQSRSKTNGEALTFRQNKDDVLGDFYSLSEQIAQIDPQNSIKSKDLDSRQSEDFNFLASGNETGEDNVFDPDFMEQNQMLETESSYALNEKKFHQSEEDLTGNQQADYHDMRLQSSYVTEPRPLPKIRGQAGDRTPVKQIPGSQVDSRGKSQGGIRHSPGYTDLSAPRQDIAAARSGTVTPTKGQSQPMAGRPPPTMVPHAVSKPPTMQMPRRRAAHQQIGQQMPQQMPHQMPQHMPHQMPQPMAQQMPQPSNLASFPRPIGQNGPYTKTDGRPPYSNWPSGSPAGYQPHNYNMGPQFAQQPVFSKQNVMPRPQGYNNARINQGTMGAPSKPAQKPRSPMTGGFSQYMPSTANQTNPYVANPYSN</sequence>
<feature type="compositionally biased region" description="Basic and acidic residues" evidence="1">
    <location>
        <begin position="696"/>
        <end position="706"/>
    </location>
</feature>
<proteinExistence type="predicted"/>
<dbReference type="InterPro" id="IPR058155">
    <property type="entry name" value="Skg3/CAF120-like_PH"/>
</dbReference>
<feature type="region of interest" description="Disordered" evidence="1">
    <location>
        <begin position="882"/>
        <end position="1019"/>
    </location>
</feature>
<dbReference type="EMBL" id="LT598467">
    <property type="protein sequence ID" value="SCU95269.1"/>
    <property type="molecule type" value="Genomic_DNA"/>
</dbReference>
<keyword evidence="4" id="KW-1185">Reference proteome</keyword>
<dbReference type="Gene3D" id="2.30.29.30">
    <property type="entry name" value="Pleckstrin-homology domain (PH domain)/Phosphotyrosine-binding domain (PTB)"/>
    <property type="match status" value="1"/>
</dbReference>
<reference evidence="4" key="1">
    <citation type="submission" date="2016-03" db="EMBL/GenBank/DDBJ databases">
        <authorList>
            <person name="Devillers H."/>
        </authorList>
    </citation>
    <scope>NUCLEOTIDE SEQUENCE [LARGE SCALE GENOMIC DNA]</scope>
</reference>
<feature type="compositionally biased region" description="Polar residues" evidence="1">
    <location>
        <begin position="997"/>
        <end position="1019"/>
    </location>
</feature>
<dbReference type="InterPro" id="IPR001849">
    <property type="entry name" value="PH_domain"/>
</dbReference>
<feature type="compositionally biased region" description="Low complexity" evidence="1">
    <location>
        <begin position="882"/>
        <end position="905"/>
    </location>
</feature>
<name>A0A1G4JW38_9SACH</name>
<dbReference type="Proteomes" id="UP000191024">
    <property type="component" value="Chromosome F"/>
</dbReference>
<dbReference type="InterPro" id="IPR011993">
    <property type="entry name" value="PH-like_dom_sf"/>
</dbReference>
<evidence type="ECO:0000313" key="3">
    <source>
        <dbReference type="EMBL" id="SCU95269.1"/>
    </source>
</evidence>
<dbReference type="AlphaFoldDB" id="A0A1G4JW38"/>
<dbReference type="OrthoDB" id="5563754at2759"/>
<organism evidence="3 4">
    <name type="scientific">Lachancea mirantina</name>
    <dbReference type="NCBI Taxonomy" id="1230905"/>
    <lineage>
        <taxon>Eukaryota</taxon>
        <taxon>Fungi</taxon>
        <taxon>Dikarya</taxon>
        <taxon>Ascomycota</taxon>
        <taxon>Saccharomycotina</taxon>
        <taxon>Saccharomycetes</taxon>
        <taxon>Saccharomycetales</taxon>
        <taxon>Saccharomycetaceae</taxon>
        <taxon>Lachancea</taxon>
    </lineage>
</organism>
<dbReference type="STRING" id="1230905.A0A1G4JW38"/>
<dbReference type="SMART" id="SM00233">
    <property type="entry name" value="PH"/>
    <property type="match status" value="1"/>
</dbReference>
<feature type="region of interest" description="Disordered" evidence="1">
    <location>
        <begin position="1"/>
        <end position="62"/>
    </location>
</feature>
<feature type="region of interest" description="Disordered" evidence="1">
    <location>
        <begin position="591"/>
        <end position="619"/>
    </location>
</feature>
<feature type="compositionally biased region" description="Basic and acidic residues" evidence="1">
    <location>
        <begin position="636"/>
        <end position="647"/>
    </location>
</feature>
<feature type="compositionally biased region" description="Acidic residues" evidence="1">
    <location>
        <begin position="717"/>
        <end position="726"/>
    </location>
</feature>
<dbReference type="Pfam" id="PF00169">
    <property type="entry name" value="PH"/>
    <property type="match status" value="1"/>
</dbReference>
<accession>A0A1G4JW38</accession>
<evidence type="ECO:0000256" key="1">
    <source>
        <dbReference type="SAM" id="MobiDB-lite"/>
    </source>
</evidence>
<feature type="compositionally biased region" description="Polar residues" evidence="1">
    <location>
        <begin position="952"/>
        <end position="962"/>
    </location>
</feature>
<feature type="compositionally biased region" description="Polar residues" evidence="1">
    <location>
        <begin position="969"/>
        <end position="979"/>
    </location>
</feature>
<evidence type="ECO:0000259" key="2">
    <source>
        <dbReference type="PROSITE" id="PS50003"/>
    </source>
</evidence>
<protein>
    <submittedName>
        <fullName evidence="3">LAMI_0F01772g1_1</fullName>
    </submittedName>
</protein>
<feature type="region of interest" description="Disordered" evidence="1">
    <location>
        <begin position="636"/>
        <end position="668"/>
    </location>
</feature>
<feature type="region of interest" description="Disordered" evidence="1">
    <location>
        <begin position="747"/>
        <end position="851"/>
    </location>
</feature>
<feature type="compositionally biased region" description="Polar residues" evidence="1">
    <location>
        <begin position="652"/>
        <end position="664"/>
    </location>
</feature>
<feature type="domain" description="PH" evidence="2">
    <location>
        <begin position="82"/>
        <end position="206"/>
    </location>
</feature>